<organism evidence="2 3">
    <name type="scientific">Racocetra fulgida</name>
    <dbReference type="NCBI Taxonomy" id="60492"/>
    <lineage>
        <taxon>Eukaryota</taxon>
        <taxon>Fungi</taxon>
        <taxon>Fungi incertae sedis</taxon>
        <taxon>Mucoromycota</taxon>
        <taxon>Glomeromycotina</taxon>
        <taxon>Glomeromycetes</taxon>
        <taxon>Diversisporales</taxon>
        <taxon>Gigasporaceae</taxon>
        <taxon>Racocetra</taxon>
    </lineage>
</organism>
<keyword evidence="3" id="KW-1185">Reference proteome</keyword>
<feature type="region of interest" description="Disordered" evidence="1">
    <location>
        <begin position="1"/>
        <end position="21"/>
    </location>
</feature>
<sequence length="216" mass="25381">MGQTNSNSYDSEEEVTKVSPSQAQRLNADIFCRNPTFDYVRKNVPTENTRNTKLSWEKEMAAALPEIHNKNKFDEIYYPRRGYTLKTAAVEKKENTTSSTRSFTTIVHSRNTTTLTSGNVLLTQSKKTMPTLHRENTFIRNRNKKRGQIISYIIQNLCLYTKYKEQKSEYEDQESYGPEYYNLKPYYLKPYSMKSLKDCLKMSPEELYDNFEESCK</sequence>
<dbReference type="AlphaFoldDB" id="A0A9N9HYV3"/>
<proteinExistence type="predicted"/>
<reference evidence="2" key="1">
    <citation type="submission" date="2021-06" db="EMBL/GenBank/DDBJ databases">
        <authorList>
            <person name="Kallberg Y."/>
            <person name="Tangrot J."/>
            <person name="Rosling A."/>
        </authorList>
    </citation>
    <scope>NUCLEOTIDE SEQUENCE</scope>
    <source>
        <strain evidence="2">IN212</strain>
    </source>
</reference>
<feature type="non-terminal residue" evidence="2">
    <location>
        <position position="1"/>
    </location>
</feature>
<gene>
    <name evidence="2" type="ORF">RFULGI_LOCUS10993</name>
</gene>
<evidence type="ECO:0000313" key="3">
    <source>
        <dbReference type="Proteomes" id="UP000789396"/>
    </source>
</evidence>
<evidence type="ECO:0000313" key="2">
    <source>
        <dbReference type="EMBL" id="CAG8713413.1"/>
    </source>
</evidence>
<dbReference type="EMBL" id="CAJVPZ010022867">
    <property type="protein sequence ID" value="CAG8713413.1"/>
    <property type="molecule type" value="Genomic_DNA"/>
</dbReference>
<dbReference type="Proteomes" id="UP000789396">
    <property type="component" value="Unassembled WGS sequence"/>
</dbReference>
<name>A0A9N9HYV3_9GLOM</name>
<comment type="caution">
    <text evidence="2">The sequence shown here is derived from an EMBL/GenBank/DDBJ whole genome shotgun (WGS) entry which is preliminary data.</text>
</comment>
<protein>
    <submittedName>
        <fullName evidence="2">8320_t:CDS:1</fullName>
    </submittedName>
</protein>
<dbReference type="OrthoDB" id="10038672at2759"/>
<evidence type="ECO:0000256" key="1">
    <source>
        <dbReference type="SAM" id="MobiDB-lite"/>
    </source>
</evidence>
<accession>A0A9N9HYV3</accession>